<feature type="region of interest" description="Disordered" evidence="6">
    <location>
        <begin position="458"/>
        <end position="482"/>
    </location>
</feature>
<dbReference type="Pfam" id="PF05199">
    <property type="entry name" value="GMC_oxred_C"/>
    <property type="match status" value="1"/>
</dbReference>
<feature type="region of interest" description="Disordered" evidence="6">
    <location>
        <begin position="533"/>
        <end position="567"/>
    </location>
</feature>
<dbReference type="RefSeq" id="WP_340295788.1">
    <property type="nucleotide sequence ID" value="NZ_JBBEOI010000304.1"/>
</dbReference>
<evidence type="ECO:0000256" key="5">
    <source>
        <dbReference type="ARBA" id="ARBA00023002"/>
    </source>
</evidence>
<sequence length="567" mass="59216">MSTTPGPLLRADVCVVGAGPAGLTVAHELAGTGLRVLVLEAGPAAPPPGGVDVPSTRSVGLPYDPATTRSAGVGGSSLRWDIETPAGPDHVRLKELDPLDLEDRGARSGPGWPLTWDELAPHYRRARELFGLAPADPGRDAPVRGRLERRSYSFGRSAVFTTEVPALLAAHPHVTLLAGWTVTEAVPSPGGGQVARLRCWSEEHGATTVEARAYVLAGGGIENARLLLASRAGSPAGLGNDHDQVGRHFMEHPHYLAGVVVPSRGRDLTLASRRWDLVSRAGRPAQDKYALAPALVRRHGLLNAAYKVQLHTGATAPGFGHDGRVGQPVVDAYAALRAAVRLRDPSGVTPLELARLAAATPELARRAYRQVGAGRAGGAGRTVGHTSFRVRVMGEQEPSPSSRLTLAGTRDRLGVPEARLDWRLSETDVRSMVQGQHLVAEDLGSLLGGRVVTLLGRDGEPRPLGGAHHMGTTRMSTRPRDGVVDRDCRVHGVRNLFVAGSSVFPTGGAANPTLTVVALAARLARDLARELTTPAGREAPAPVASAAATPATTSAEPAASTVLAPAG</sequence>
<feature type="domain" description="Glucose-methanol-choline oxidoreductase C-terminal" evidence="8">
    <location>
        <begin position="398"/>
        <end position="520"/>
    </location>
</feature>
<evidence type="ECO:0000256" key="3">
    <source>
        <dbReference type="ARBA" id="ARBA00022630"/>
    </source>
</evidence>
<evidence type="ECO:0000256" key="4">
    <source>
        <dbReference type="ARBA" id="ARBA00022827"/>
    </source>
</evidence>
<comment type="cofactor">
    <cofactor evidence="1">
        <name>FAD</name>
        <dbReference type="ChEBI" id="CHEBI:57692"/>
    </cofactor>
</comment>
<dbReference type="InterPro" id="IPR051473">
    <property type="entry name" value="P2Ox-like"/>
</dbReference>
<protein>
    <submittedName>
        <fullName evidence="9">FAD-dependent oxidoreductase</fullName>
    </submittedName>
</protein>
<dbReference type="InterPro" id="IPR006076">
    <property type="entry name" value="FAD-dep_OxRdtase"/>
</dbReference>
<proteinExistence type="inferred from homology"/>
<keyword evidence="10" id="KW-1185">Reference proteome</keyword>
<feature type="domain" description="FAD dependent oxidoreductase" evidence="7">
    <location>
        <begin position="12"/>
        <end position="44"/>
    </location>
</feature>
<evidence type="ECO:0000259" key="7">
    <source>
        <dbReference type="Pfam" id="PF01266"/>
    </source>
</evidence>
<organism evidence="9 10">
    <name type="scientific">Aquipuribacter hungaricus</name>
    <dbReference type="NCBI Taxonomy" id="545624"/>
    <lineage>
        <taxon>Bacteria</taxon>
        <taxon>Bacillati</taxon>
        <taxon>Actinomycetota</taxon>
        <taxon>Actinomycetes</taxon>
        <taxon>Micrococcales</taxon>
        <taxon>Intrasporangiaceae</taxon>
        <taxon>Aquipuribacter</taxon>
    </lineage>
</organism>
<gene>
    <name evidence="9" type="ORF">ACFOLH_10495</name>
</gene>
<reference evidence="10" key="1">
    <citation type="journal article" date="2019" name="Int. J. Syst. Evol. Microbiol.">
        <title>The Global Catalogue of Microorganisms (GCM) 10K type strain sequencing project: providing services to taxonomists for standard genome sequencing and annotation.</title>
        <authorList>
            <consortium name="The Broad Institute Genomics Platform"/>
            <consortium name="The Broad Institute Genome Sequencing Center for Infectious Disease"/>
            <person name="Wu L."/>
            <person name="Ma J."/>
        </authorList>
    </citation>
    <scope>NUCLEOTIDE SEQUENCE [LARGE SCALE GENOMIC DNA]</scope>
    <source>
        <strain evidence="10">NCAIM B.02333</strain>
    </source>
</reference>
<dbReference type="EMBL" id="JBHRWW010000006">
    <property type="protein sequence ID" value="MFC3688770.1"/>
    <property type="molecule type" value="Genomic_DNA"/>
</dbReference>
<dbReference type="Gene3D" id="3.50.50.60">
    <property type="entry name" value="FAD/NAD(P)-binding domain"/>
    <property type="match status" value="2"/>
</dbReference>
<name>A0ABV7WGB9_9MICO</name>
<comment type="similarity">
    <text evidence="2">Belongs to the GMC oxidoreductase family.</text>
</comment>
<evidence type="ECO:0000313" key="10">
    <source>
        <dbReference type="Proteomes" id="UP001595685"/>
    </source>
</evidence>
<evidence type="ECO:0000256" key="2">
    <source>
        <dbReference type="ARBA" id="ARBA00010790"/>
    </source>
</evidence>
<keyword evidence="4" id="KW-0274">FAD</keyword>
<dbReference type="Pfam" id="PF01266">
    <property type="entry name" value="DAO"/>
    <property type="match status" value="1"/>
</dbReference>
<evidence type="ECO:0000256" key="1">
    <source>
        <dbReference type="ARBA" id="ARBA00001974"/>
    </source>
</evidence>
<evidence type="ECO:0000256" key="6">
    <source>
        <dbReference type="SAM" id="MobiDB-lite"/>
    </source>
</evidence>
<dbReference type="SUPFAM" id="SSF51905">
    <property type="entry name" value="FAD/NAD(P)-binding domain"/>
    <property type="match status" value="1"/>
</dbReference>
<keyword evidence="3" id="KW-0285">Flavoprotein</keyword>
<dbReference type="InterPro" id="IPR007867">
    <property type="entry name" value="GMC_OxRtase_C"/>
</dbReference>
<dbReference type="Proteomes" id="UP001595685">
    <property type="component" value="Unassembled WGS sequence"/>
</dbReference>
<dbReference type="PANTHER" id="PTHR42784">
    <property type="entry name" value="PYRANOSE 2-OXIDASE"/>
    <property type="match status" value="1"/>
</dbReference>
<evidence type="ECO:0000313" key="9">
    <source>
        <dbReference type="EMBL" id="MFC3688770.1"/>
    </source>
</evidence>
<comment type="caution">
    <text evidence="9">The sequence shown here is derived from an EMBL/GenBank/DDBJ whole genome shotgun (WGS) entry which is preliminary data.</text>
</comment>
<dbReference type="PRINTS" id="PR00411">
    <property type="entry name" value="PNDRDTASEI"/>
</dbReference>
<evidence type="ECO:0000259" key="8">
    <source>
        <dbReference type="Pfam" id="PF05199"/>
    </source>
</evidence>
<dbReference type="InterPro" id="IPR036188">
    <property type="entry name" value="FAD/NAD-bd_sf"/>
</dbReference>
<keyword evidence="5" id="KW-0560">Oxidoreductase</keyword>
<accession>A0ABV7WGB9</accession>
<dbReference type="PANTHER" id="PTHR42784:SF1">
    <property type="entry name" value="PYRANOSE 2-OXIDASE"/>
    <property type="match status" value="1"/>
</dbReference>